<accession>A0A382M5I9</accession>
<proteinExistence type="predicted"/>
<feature type="non-terminal residue" evidence="1">
    <location>
        <position position="388"/>
    </location>
</feature>
<dbReference type="InterPro" id="IPR015943">
    <property type="entry name" value="WD40/YVTN_repeat-like_dom_sf"/>
</dbReference>
<evidence type="ECO:0000313" key="1">
    <source>
        <dbReference type="EMBL" id="SVC44294.1"/>
    </source>
</evidence>
<dbReference type="Gene3D" id="2.130.10.10">
    <property type="entry name" value="YVTN repeat-like/Quinoprotein amine dehydrogenase"/>
    <property type="match status" value="1"/>
</dbReference>
<reference evidence="1" key="1">
    <citation type="submission" date="2018-05" db="EMBL/GenBank/DDBJ databases">
        <authorList>
            <person name="Lanie J.A."/>
            <person name="Ng W.-L."/>
            <person name="Kazmierczak K.M."/>
            <person name="Andrzejewski T.M."/>
            <person name="Davidsen T.M."/>
            <person name="Wayne K.J."/>
            <person name="Tettelin H."/>
            <person name="Glass J.I."/>
            <person name="Rusch D."/>
            <person name="Podicherti R."/>
            <person name="Tsui H.-C.T."/>
            <person name="Winkler M.E."/>
        </authorList>
    </citation>
    <scope>NUCLEOTIDE SEQUENCE</scope>
</reference>
<dbReference type="AlphaFoldDB" id="A0A382M5I9"/>
<dbReference type="SUPFAM" id="SSF63829">
    <property type="entry name" value="Calcium-dependent phosphotriesterase"/>
    <property type="match status" value="1"/>
</dbReference>
<protein>
    <recommendedName>
        <fullName evidence="2">Photosynthesis system II assembly factor Ycf48/Hcf136-like domain-containing protein</fullName>
    </recommendedName>
</protein>
<dbReference type="EMBL" id="UINC01091488">
    <property type="protein sequence ID" value="SVC44294.1"/>
    <property type="molecule type" value="Genomic_DNA"/>
</dbReference>
<feature type="non-terminal residue" evidence="1">
    <location>
        <position position="1"/>
    </location>
</feature>
<sequence>NTTNLSVIESGRDEIIWIGGKEPGFIQRFDPSKEMVTMEFPYEFSEISHVVSGDTIAYAVYRDNQYWGIAEYRSEDGTFYHRDLYPVWQLAEDGINDIEIMDTTVFIGTQSGLFTGEVGENPNSWNLISEEIVGNVTDIEIFGDSLFFILDSEVCLMNIDSQEIEGSGAFNFYLLESLSSGATWAINSSYTRLVEVSGEEIIILPAKAKCITSFRDSLIIVGMEEGLFIKDLFQSGYEVFVPNTLPTNQISALTILNDGRLIAGSKKGLSILEPWGWRNIIETTSNEMLISDTYPTQYFSADTIPVDFGGYIADIEKDSHGKVYCAIRGTYPEPRRHGGGIIIIDIDNPGDFSLIDTTHLDYFLDEYMVVKDLEFDNSGNLWVADAYA</sequence>
<gene>
    <name evidence="1" type="ORF">METZ01_LOCUS297148</name>
</gene>
<organism evidence="1">
    <name type="scientific">marine metagenome</name>
    <dbReference type="NCBI Taxonomy" id="408172"/>
    <lineage>
        <taxon>unclassified sequences</taxon>
        <taxon>metagenomes</taxon>
        <taxon>ecological metagenomes</taxon>
    </lineage>
</organism>
<name>A0A382M5I9_9ZZZZ</name>
<evidence type="ECO:0008006" key="2">
    <source>
        <dbReference type="Google" id="ProtNLM"/>
    </source>
</evidence>